<dbReference type="AlphaFoldDB" id="A0A0F9RK13"/>
<evidence type="ECO:0008006" key="2">
    <source>
        <dbReference type="Google" id="ProtNLM"/>
    </source>
</evidence>
<accession>A0A0F9RK13</accession>
<dbReference type="InterPro" id="IPR011050">
    <property type="entry name" value="Pectin_lyase_fold/virulence"/>
</dbReference>
<name>A0A0F9RK13_9ZZZZ</name>
<dbReference type="EMBL" id="LAZR01000828">
    <property type="protein sequence ID" value="KKN56885.1"/>
    <property type="molecule type" value="Genomic_DNA"/>
</dbReference>
<dbReference type="InterPro" id="IPR012334">
    <property type="entry name" value="Pectin_lyas_fold"/>
</dbReference>
<gene>
    <name evidence="1" type="ORF">LCGC14_0568100</name>
</gene>
<protein>
    <recommendedName>
        <fullName evidence="2">Pectinesterase</fullName>
    </recommendedName>
</protein>
<comment type="caution">
    <text evidence="1">The sequence shown here is derived from an EMBL/GenBank/DDBJ whole genome shotgun (WGS) entry which is preliminary data.</text>
</comment>
<evidence type="ECO:0000313" key="1">
    <source>
        <dbReference type="EMBL" id="KKN56885.1"/>
    </source>
</evidence>
<organism evidence="1">
    <name type="scientific">marine sediment metagenome</name>
    <dbReference type="NCBI Taxonomy" id="412755"/>
    <lineage>
        <taxon>unclassified sequences</taxon>
        <taxon>metagenomes</taxon>
        <taxon>ecological metagenomes</taxon>
    </lineage>
</organism>
<sequence length="236" mass="25015">MGIIEGGAVLPGAIPRHVNPFGFTRYVNGGTIQAAVDKSNPGDVIYIAPATYAENVVITTAGLTLVGLGARGEAWINPAAGVGLHINAVNDVVVINLGIAGAAAAAAALQLTASEESRFHACKIEGGSDVLALLEGTAGGQCGNLMFFDCEFAWGLVGMEFDDSLFGFPTQILLRGCWFHEVTTAHLRQNPVAGSVNAAALPSSRLAFWSRRSWCRFLSFHHIGFFRPNPQGYQWI</sequence>
<dbReference type="SUPFAM" id="SSF51126">
    <property type="entry name" value="Pectin lyase-like"/>
    <property type="match status" value="1"/>
</dbReference>
<proteinExistence type="predicted"/>
<dbReference type="Gene3D" id="2.160.20.10">
    <property type="entry name" value="Single-stranded right-handed beta-helix, Pectin lyase-like"/>
    <property type="match status" value="1"/>
</dbReference>
<reference evidence="1" key="1">
    <citation type="journal article" date="2015" name="Nature">
        <title>Complex archaea that bridge the gap between prokaryotes and eukaryotes.</title>
        <authorList>
            <person name="Spang A."/>
            <person name="Saw J.H."/>
            <person name="Jorgensen S.L."/>
            <person name="Zaremba-Niedzwiedzka K."/>
            <person name="Martijn J."/>
            <person name="Lind A.E."/>
            <person name="van Eijk R."/>
            <person name="Schleper C."/>
            <person name="Guy L."/>
            <person name="Ettema T.J."/>
        </authorList>
    </citation>
    <scope>NUCLEOTIDE SEQUENCE</scope>
</reference>